<evidence type="ECO:0000256" key="1">
    <source>
        <dbReference type="ARBA" id="ARBA00022722"/>
    </source>
</evidence>
<dbReference type="PIRSF" id="PIRSF000980">
    <property type="entry name" value="RecC"/>
    <property type="match status" value="1"/>
</dbReference>
<feature type="region of interest" description="Disordered" evidence="11">
    <location>
        <begin position="655"/>
        <end position="678"/>
    </location>
</feature>
<evidence type="ECO:0000256" key="10">
    <source>
        <dbReference type="HAMAP-Rule" id="MF_01486"/>
    </source>
</evidence>
<dbReference type="GO" id="GO:0008854">
    <property type="term" value="F:exodeoxyribonuclease V activity"/>
    <property type="evidence" value="ECO:0007669"/>
    <property type="project" value="InterPro"/>
</dbReference>
<comment type="similarity">
    <text evidence="10">Belongs to the RecC family.</text>
</comment>
<dbReference type="InterPro" id="IPR006697">
    <property type="entry name" value="RecC"/>
</dbReference>
<dbReference type="InterPro" id="IPR011335">
    <property type="entry name" value="Restrct_endonuc-II-like"/>
</dbReference>
<dbReference type="Pfam" id="PF04257">
    <property type="entry name" value="Exonuc_V_gamma"/>
    <property type="match status" value="1"/>
</dbReference>
<reference evidence="13 14" key="1">
    <citation type="submission" date="2018-05" db="EMBL/GenBank/DDBJ databases">
        <title>Nocardioides silvaticus genome.</title>
        <authorList>
            <person name="Li C."/>
            <person name="Wang G."/>
        </authorList>
    </citation>
    <scope>NUCLEOTIDE SEQUENCE [LARGE SCALE GENOMIC DNA]</scope>
    <source>
        <strain evidence="13 14">CCTCC AB 2018079</strain>
    </source>
</reference>
<dbReference type="Gene3D" id="3.40.50.300">
    <property type="entry name" value="P-loop containing nucleotide triphosphate hydrolases"/>
    <property type="match status" value="2"/>
</dbReference>
<keyword evidence="1 10" id="KW-0540">Nuclease</keyword>
<dbReference type="Gene3D" id="1.10.10.990">
    <property type="match status" value="1"/>
</dbReference>
<keyword evidence="5 10" id="KW-0347">Helicase</keyword>
<keyword evidence="8 10" id="KW-0238">DNA-binding</keyword>
<keyword evidence="7 10" id="KW-0067">ATP-binding</keyword>
<evidence type="ECO:0000256" key="7">
    <source>
        <dbReference type="ARBA" id="ARBA00022840"/>
    </source>
</evidence>
<keyword evidence="4 10" id="KW-0378">Hydrolase</keyword>
<evidence type="ECO:0000313" key="13">
    <source>
        <dbReference type="EMBL" id="PWN03253.1"/>
    </source>
</evidence>
<evidence type="ECO:0000256" key="2">
    <source>
        <dbReference type="ARBA" id="ARBA00022741"/>
    </source>
</evidence>
<dbReference type="Proteomes" id="UP000245507">
    <property type="component" value="Unassembled WGS sequence"/>
</dbReference>
<dbReference type="GO" id="GO:0000724">
    <property type="term" value="P:double-strand break repair via homologous recombination"/>
    <property type="evidence" value="ECO:0007669"/>
    <property type="project" value="UniProtKB-UniRule"/>
</dbReference>
<proteinExistence type="inferred from homology"/>
<comment type="caution">
    <text evidence="13">The sequence shown here is derived from an EMBL/GenBank/DDBJ whole genome shotgun (WGS) entry which is preliminary data.</text>
</comment>
<name>A0A316TFF8_9ACTN</name>
<dbReference type="SUPFAM" id="SSF52540">
    <property type="entry name" value="P-loop containing nucleoside triphosphate hydrolases"/>
    <property type="match status" value="2"/>
</dbReference>
<dbReference type="Pfam" id="PF17946">
    <property type="entry name" value="RecC_C"/>
    <property type="match status" value="1"/>
</dbReference>
<dbReference type="GO" id="GO:0003678">
    <property type="term" value="F:DNA helicase activity"/>
    <property type="evidence" value="ECO:0007669"/>
    <property type="project" value="UniProtKB-UniRule"/>
</dbReference>
<dbReference type="GO" id="GO:0005524">
    <property type="term" value="F:ATP binding"/>
    <property type="evidence" value="ECO:0007669"/>
    <property type="project" value="UniProtKB-UniRule"/>
</dbReference>
<evidence type="ECO:0000256" key="11">
    <source>
        <dbReference type="SAM" id="MobiDB-lite"/>
    </source>
</evidence>
<evidence type="ECO:0000256" key="8">
    <source>
        <dbReference type="ARBA" id="ARBA00023125"/>
    </source>
</evidence>
<evidence type="ECO:0000259" key="12">
    <source>
        <dbReference type="Pfam" id="PF17946"/>
    </source>
</evidence>
<evidence type="ECO:0000256" key="9">
    <source>
        <dbReference type="ARBA" id="ARBA00023204"/>
    </source>
</evidence>
<dbReference type="GO" id="GO:0003677">
    <property type="term" value="F:DNA binding"/>
    <property type="evidence" value="ECO:0007669"/>
    <property type="project" value="UniProtKB-UniRule"/>
</dbReference>
<evidence type="ECO:0000256" key="5">
    <source>
        <dbReference type="ARBA" id="ARBA00022806"/>
    </source>
</evidence>
<comment type="function">
    <text evidence="10">A helicase/nuclease that prepares dsDNA breaks (DSB) for recombinational DNA repair. Binds to DSBs and unwinds DNA via a highly rapid and processive ATP-dependent bidirectional helicase activity. Unwinds dsDNA until it encounters a Chi (crossover hotspot instigator) sequence from the 3' direction. Cuts ssDNA a few nucleotides 3' to the Chi site. The properties and activities of the enzyme are changed at Chi. The Chi-altered holoenzyme produces a long 3'-ssDNA overhang and facilitates RecA-binding to the ssDNA for homologous DNA recombination and repair. Holoenzyme degrades any linearized DNA that is unable to undergo homologous recombination. In the holoenzyme this subunit recognizes the wild-type Chi sequence, and when added to isolated RecB increases its ATP-dependent helicase processivity.</text>
</comment>
<dbReference type="Gene3D" id="3.40.50.10930">
    <property type="match status" value="1"/>
</dbReference>
<dbReference type="HAMAP" id="MF_01486">
    <property type="entry name" value="RecC"/>
    <property type="match status" value="1"/>
</dbReference>
<protein>
    <recommendedName>
        <fullName evidence="10">RecBCD enzyme subunit RecC</fullName>
    </recommendedName>
    <alternativeName>
        <fullName evidence="10">Exonuclease V subunit RecC</fullName>
        <shortName evidence="10">ExoV subunit RecC</shortName>
    </alternativeName>
    <alternativeName>
        <fullName evidence="10">Helicase/nuclease RecBCD subunit RecC</fullName>
    </alternativeName>
</protein>
<dbReference type="Gene3D" id="1.10.10.160">
    <property type="match status" value="1"/>
</dbReference>
<dbReference type="InterPro" id="IPR041500">
    <property type="entry name" value="RecC_C"/>
</dbReference>
<gene>
    <name evidence="10 13" type="primary">recC</name>
    <name evidence="13" type="ORF">DJ010_09045</name>
</gene>
<evidence type="ECO:0000256" key="6">
    <source>
        <dbReference type="ARBA" id="ARBA00022839"/>
    </source>
</evidence>
<dbReference type="GO" id="GO:0009338">
    <property type="term" value="C:exodeoxyribonuclease V complex"/>
    <property type="evidence" value="ECO:0007669"/>
    <property type="project" value="InterPro"/>
</dbReference>
<keyword evidence="2 10" id="KW-0547">Nucleotide-binding</keyword>
<dbReference type="InterPro" id="IPR013986">
    <property type="entry name" value="DExx_box_DNA_helicase_dom_sf"/>
</dbReference>
<dbReference type="EMBL" id="QGDD01000003">
    <property type="protein sequence ID" value="PWN03253.1"/>
    <property type="molecule type" value="Genomic_DNA"/>
</dbReference>
<organism evidence="13 14">
    <name type="scientific">Nocardioides silvaticus</name>
    <dbReference type="NCBI Taxonomy" id="2201891"/>
    <lineage>
        <taxon>Bacteria</taxon>
        <taxon>Bacillati</taxon>
        <taxon>Actinomycetota</taxon>
        <taxon>Actinomycetes</taxon>
        <taxon>Propionibacteriales</taxon>
        <taxon>Nocardioidaceae</taxon>
        <taxon>Nocardioides</taxon>
    </lineage>
</organism>
<feature type="domain" description="RecC C-terminal" evidence="12">
    <location>
        <begin position="786"/>
        <end position="1006"/>
    </location>
</feature>
<accession>A0A316TFF8</accession>
<dbReference type="AlphaFoldDB" id="A0A316TFF8"/>
<keyword evidence="3 10" id="KW-0227">DNA damage</keyword>
<sequence length="1069" mass="116626">MITLHRGPGTAALADALGDLLARPLADPFAKEAVVVPAKGVERWLAQRLSHRLGVGPGRADGVCAGITFLRPRSLVAVLTGTERTDPWHPDRLAWPLLSVVDESLAESWAAAVARHLGEDHDGIERDLRRARRYGLARRLAGLFASYGVQRPTLLTDWREGRDEDVPADLAWQPELWRRVVERVGAPPPDVRHLETCAALREDPGRFPLPDRLSLFGHTRLPVTEVELLAAVGASREVHLFLPQVSAQAWEELRAEVADGPVRRAEDESARVVRHPLLTTLGRDARETQRQLAPLDCADAVAPAPDPGDHLLGWLQADLRADAPPAAHPERVLRDDDRSVQVHACHGSVRQVEVLRDVLLGLLEDDPTLEPRDILVMCPDVEAFAPLVHAVFGAVPEGHPARELRVSMADRGLASTNALLAIAGQLVSLVDGRARATDVLDILGTPPVRRRFAFSDDDLDTITRWVVSSGVRWGLDADHRRTHGLSLHENTWRFGLDRILAGVAMPEEKVLLGQALPVDDVGSSDVELAGRLAEALTRIDSCVDDLASATSPTAWSERLRRHVLALTATSYDDAWQVAQLEHELAKVAADAADGGGSDLGIADVRRLLEDRTAPRPTRANFRTGTLTVSTLVPMRSVPHRVVCLLGMDADSFPRTTTVDGDDALARDPRTGERDPRAEDRQLLLDAVMSARDALVITYAGMSEHSGQDRPPAIPVGELVDALDRTAAAPVRERILTKQPLQPYAERLLVAERPTTFDPLALQAAGAARDPRPAPPFLAGPVSAPPPELTLEDLRKFFANPARALLTHLEISLPYDVDPPGNDIPIDLSGLERWDVGDDIVRAVLDGADPQAVLTAALRRGTLPPGDLGAKELERICESAQKVVQQAMAHRVGEPVTTDVALEVDGRLLTGRVPDRHGDLLVRVTYSSLKGTQALALWLDLLAVQAAEPGTEVRGIVIAKNGQGRIGPVDPELARSTLAAWTAIRHEGLQRLCHLPLETGRAWAKAGDDRWAARRGAREKWEWDNFKPERADPAWCYLLGAAAPLDRLTELAALAEQAWRNVLPYERGWR</sequence>
<comment type="subunit">
    <text evidence="10">Heterotrimer of RecB, RecC and RecD. All subunits contribute to DNA-binding.</text>
</comment>
<keyword evidence="6 10" id="KW-0269">Exonuclease</keyword>
<evidence type="ECO:0000256" key="3">
    <source>
        <dbReference type="ARBA" id="ARBA00022763"/>
    </source>
</evidence>
<dbReference type="PANTHER" id="PTHR30591:SF1">
    <property type="entry name" value="RECBCD ENZYME SUBUNIT RECC"/>
    <property type="match status" value="1"/>
</dbReference>
<keyword evidence="14" id="KW-1185">Reference proteome</keyword>
<dbReference type="OrthoDB" id="9762834at2"/>
<dbReference type="PANTHER" id="PTHR30591">
    <property type="entry name" value="RECBCD ENZYME SUBUNIT RECC"/>
    <property type="match status" value="1"/>
</dbReference>
<dbReference type="InterPro" id="IPR027417">
    <property type="entry name" value="P-loop_NTPase"/>
</dbReference>
<evidence type="ECO:0000256" key="4">
    <source>
        <dbReference type="ARBA" id="ARBA00022801"/>
    </source>
</evidence>
<keyword evidence="9 10" id="KW-0234">DNA repair</keyword>
<dbReference type="NCBIfam" id="TIGR01450">
    <property type="entry name" value="recC"/>
    <property type="match status" value="1"/>
</dbReference>
<comment type="miscellaneous">
    <text evidence="10">In the RecBCD complex, RecB has a slow 3'-5' helicase, an exonuclease activity and loads RecA onto ssDNA, RecD has a fast 5'-3' helicase activity, while RecC stimulates the ATPase and processivity of the RecB helicase and contributes to recognition of the Chi site.</text>
</comment>
<dbReference type="SUPFAM" id="SSF52980">
    <property type="entry name" value="Restriction endonuclease-like"/>
    <property type="match status" value="1"/>
</dbReference>
<evidence type="ECO:0000313" key="14">
    <source>
        <dbReference type="Proteomes" id="UP000245507"/>
    </source>
</evidence>
<feature type="compositionally biased region" description="Basic and acidic residues" evidence="11">
    <location>
        <begin position="663"/>
        <end position="678"/>
    </location>
</feature>
<dbReference type="RefSeq" id="WP_109693342.1">
    <property type="nucleotide sequence ID" value="NZ_QGDD01000003.1"/>
</dbReference>